<keyword evidence="2" id="KW-1185">Reference proteome</keyword>
<gene>
    <name evidence="1" type="ORF">CLV85_2391</name>
</gene>
<dbReference type="InterPro" id="IPR011989">
    <property type="entry name" value="ARM-like"/>
</dbReference>
<evidence type="ECO:0000313" key="2">
    <source>
        <dbReference type="Proteomes" id="UP000231742"/>
    </source>
</evidence>
<dbReference type="OrthoDB" id="3386844at2"/>
<reference evidence="1 2" key="1">
    <citation type="submission" date="2017-11" db="EMBL/GenBank/DDBJ databases">
        <title>Genomic Encyclopedia of Archaeal and Bacterial Type Strains, Phase II (KMG-II): From Individual Species to Whole Genera.</title>
        <authorList>
            <person name="Goeker M."/>
        </authorList>
    </citation>
    <scope>NUCLEOTIDE SEQUENCE [LARGE SCALE GENOMIC DNA]</scope>
    <source>
        <strain evidence="1 2">DSM 16400</strain>
    </source>
</reference>
<dbReference type="AlphaFoldDB" id="A0A2M9D3Q3"/>
<organism evidence="1 2">
    <name type="scientific">Salinibacterium amurskyense</name>
    <dbReference type="NCBI Taxonomy" id="205941"/>
    <lineage>
        <taxon>Bacteria</taxon>
        <taxon>Bacillati</taxon>
        <taxon>Actinomycetota</taxon>
        <taxon>Actinomycetes</taxon>
        <taxon>Micrococcales</taxon>
        <taxon>Microbacteriaceae</taxon>
        <taxon>Salinibacterium</taxon>
    </lineage>
</organism>
<evidence type="ECO:0000313" key="1">
    <source>
        <dbReference type="EMBL" id="PJJ78812.1"/>
    </source>
</evidence>
<dbReference type="Proteomes" id="UP000231742">
    <property type="component" value="Unassembled WGS sequence"/>
</dbReference>
<name>A0A2M9D3Q3_9MICO</name>
<sequence>MSEHDDPHAVDLALPIAARITAASERHGEDTVVERAVSLIEGNNEGKEFLLVVGGEHAQGILDGAPVLYWPELWGTRALLHAWNDSAADAVRAALTNQAWRVREMATRVVATRRVDAHDELVALLEDDTARVRASAARALGTVGSLDDVEVISALVKDEDIEVRRAAQQAVTAIRKRSPKP</sequence>
<dbReference type="InterPro" id="IPR016024">
    <property type="entry name" value="ARM-type_fold"/>
</dbReference>
<dbReference type="Gene3D" id="1.25.10.10">
    <property type="entry name" value="Leucine-rich Repeat Variant"/>
    <property type="match status" value="1"/>
</dbReference>
<protein>
    <submittedName>
        <fullName evidence="1">HEAT repeat protein</fullName>
    </submittedName>
</protein>
<dbReference type="EMBL" id="PGFH01000002">
    <property type="protein sequence ID" value="PJJ78812.1"/>
    <property type="molecule type" value="Genomic_DNA"/>
</dbReference>
<dbReference type="SUPFAM" id="SSF48371">
    <property type="entry name" value="ARM repeat"/>
    <property type="match status" value="1"/>
</dbReference>
<accession>A0A2M9D3Q3</accession>
<dbReference type="Pfam" id="PF13646">
    <property type="entry name" value="HEAT_2"/>
    <property type="match status" value="1"/>
</dbReference>
<proteinExistence type="predicted"/>
<dbReference type="RefSeq" id="WP_100389818.1">
    <property type="nucleotide sequence ID" value="NZ_BMZU01000003.1"/>
</dbReference>
<comment type="caution">
    <text evidence="1">The sequence shown here is derived from an EMBL/GenBank/DDBJ whole genome shotgun (WGS) entry which is preliminary data.</text>
</comment>